<organism evidence="1 2">
    <name type="scientific">Linum trigynum</name>
    <dbReference type="NCBI Taxonomy" id="586398"/>
    <lineage>
        <taxon>Eukaryota</taxon>
        <taxon>Viridiplantae</taxon>
        <taxon>Streptophyta</taxon>
        <taxon>Embryophyta</taxon>
        <taxon>Tracheophyta</taxon>
        <taxon>Spermatophyta</taxon>
        <taxon>Magnoliopsida</taxon>
        <taxon>eudicotyledons</taxon>
        <taxon>Gunneridae</taxon>
        <taxon>Pentapetalae</taxon>
        <taxon>rosids</taxon>
        <taxon>fabids</taxon>
        <taxon>Malpighiales</taxon>
        <taxon>Linaceae</taxon>
        <taxon>Linum</taxon>
    </lineage>
</organism>
<dbReference type="Proteomes" id="UP001497516">
    <property type="component" value="Chromosome 7"/>
</dbReference>
<gene>
    <name evidence="1" type="ORF">LTRI10_LOCUS40449</name>
</gene>
<reference evidence="1 2" key="1">
    <citation type="submission" date="2024-04" db="EMBL/GenBank/DDBJ databases">
        <authorList>
            <person name="Fracassetti M."/>
        </authorList>
    </citation>
    <scope>NUCLEOTIDE SEQUENCE [LARGE SCALE GENOMIC DNA]</scope>
</reference>
<dbReference type="AlphaFoldDB" id="A0AAV2FRS1"/>
<sequence length="87" mass="8381">MAGEVGVQAVGVDLSVELGVGTVTVKGLARKLVAAATVGDLVPEVGAEVVAVKGQVGELGAVVVTATTMKDLAGDVAKEVVAAGLVV</sequence>
<accession>A0AAV2FRS1</accession>
<protein>
    <submittedName>
        <fullName evidence="1">Uncharacterized protein</fullName>
    </submittedName>
</protein>
<proteinExistence type="predicted"/>
<evidence type="ECO:0000313" key="1">
    <source>
        <dbReference type="EMBL" id="CAL1400313.1"/>
    </source>
</evidence>
<name>A0AAV2FRS1_9ROSI</name>
<dbReference type="EMBL" id="OZ034820">
    <property type="protein sequence ID" value="CAL1400313.1"/>
    <property type="molecule type" value="Genomic_DNA"/>
</dbReference>
<evidence type="ECO:0000313" key="2">
    <source>
        <dbReference type="Proteomes" id="UP001497516"/>
    </source>
</evidence>
<keyword evidence="2" id="KW-1185">Reference proteome</keyword>